<accession>A0ABQ2S8B5</accession>
<dbReference type="InterPro" id="IPR014015">
    <property type="entry name" value="Helicase_SF3_DNA-vir"/>
</dbReference>
<dbReference type="Pfam" id="PF19263">
    <property type="entry name" value="DUF5906"/>
    <property type="match status" value="1"/>
</dbReference>
<dbReference type="InterPro" id="IPR051620">
    <property type="entry name" value="ORF904-like_C"/>
</dbReference>
<keyword evidence="2" id="KW-0378">Hydrolase</keyword>
<evidence type="ECO:0000256" key="3">
    <source>
        <dbReference type="ARBA" id="ARBA00022840"/>
    </source>
</evidence>
<keyword evidence="7" id="KW-1185">Reference proteome</keyword>
<name>A0ABQ2S8B5_9DEIO</name>
<dbReference type="EMBL" id="BMQN01000008">
    <property type="protein sequence ID" value="GGS00826.1"/>
    <property type="molecule type" value="Genomic_DNA"/>
</dbReference>
<dbReference type="PROSITE" id="PS51206">
    <property type="entry name" value="SF3_HELICASE_1"/>
    <property type="match status" value="1"/>
</dbReference>
<protein>
    <recommendedName>
        <fullName evidence="5">SF3 helicase domain-containing protein</fullName>
    </recommendedName>
</protein>
<dbReference type="SMART" id="SM00885">
    <property type="entry name" value="D5_N"/>
    <property type="match status" value="1"/>
</dbReference>
<feature type="region of interest" description="Disordered" evidence="4">
    <location>
        <begin position="871"/>
        <end position="925"/>
    </location>
</feature>
<evidence type="ECO:0000313" key="6">
    <source>
        <dbReference type="EMBL" id="GGS00826.1"/>
    </source>
</evidence>
<reference evidence="7" key="1">
    <citation type="journal article" date="2019" name="Int. J. Syst. Evol. Microbiol.">
        <title>The Global Catalogue of Microorganisms (GCM) 10K type strain sequencing project: providing services to taxonomists for standard genome sequencing and annotation.</title>
        <authorList>
            <consortium name="The Broad Institute Genomics Platform"/>
            <consortium name="The Broad Institute Genome Sequencing Center for Infectious Disease"/>
            <person name="Wu L."/>
            <person name="Ma J."/>
        </authorList>
    </citation>
    <scope>NUCLEOTIDE SEQUENCE [LARGE SCALE GENOMIC DNA]</scope>
    <source>
        <strain evidence="7">JCM 31405</strain>
    </source>
</reference>
<comment type="caution">
    <text evidence="6">The sequence shown here is derived from an EMBL/GenBank/DDBJ whole genome shotgun (WGS) entry which is preliminary data.</text>
</comment>
<dbReference type="PANTHER" id="PTHR35372:SF2">
    <property type="entry name" value="SF3 HELICASE DOMAIN-CONTAINING PROTEIN"/>
    <property type="match status" value="1"/>
</dbReference>
<dbReference type="InterPro" id="IPR006500">
    <property type="entry name" value="Helicase_put_C_phage/plasmid"/>
</dbReference>
<gene>
    <name evidence="6" type="ORF">GCM10008960_29450</name>
</gene>
<feature type="domain" description="SF3 helicase" evidence="5">
    <location>
        <begin position="581"/>
        <end position="737"/>
    </location>
</feature>
<dbReference type="PANTHER" id="PTHR35372">
    <property type="entry name" value="ATP BINDING PROTEIN-RELATED"/>
    <property type="match status" value="1"/>
</dbReference>
<dbReference type="InterPro" id="IPR014818">
    <property type="entry name" value="Phage/plasmid_primase_P4_C"/>
</dbReference>
<evidence type="ECO:0000256" key="2">
    <source>
        <dbReference type="ARBA" id="ARBA00022801"/>
    </source>
</evidence>
<evidence type="ECO:0000256" key="1">
    <source>
        <dbReference type="ARBA" id="ARBA00022741"/>
    </source>
</evidence>
<organism evidence="6 7">
    <name type="scientific">Deinococcus sedimenti</name>
    <dbReference type="NCBI Taxonomy" id="1867090"/>
    <lineage>
        <taxon>Bacteria</taxon>
        <taxon>Thermotogati</taxon>
        <taxon>Deinococcota</taxon>
        <taxon>Deinococci</taxon>
        <taxon>Deinococcales</taxon>
        <taxon>Deinococcaceae</taxon>
        <taxon>Deinococcus</taxon>
    </lineage>
</organism>
<keyword evidence="3" id="KW-0067">ATP-binding</keyword>
<dbReference type="Gene3D" id="3.30.70.1790">
    <property type="entry name" value="RepB DNA-primase, N-terminal domain"/>
    <property type="match status" value="1"/>
</dbReference>
<dbReference type="Gene3D" id="3.40.50.300">
    <property type="entry name" value="P-loop containing nucleotide triphosphate hydrolases"/>
    <property type="match status" value="1"/>
</dbReference>
<feature type="compositionally biased region" description="Low complexity" evidence="4">
    <location>
        <begin position="909"/>
        <end position="925"/>
    </location>
</feature>
<dbReference type="InterPro" id="IPR045455">
    <property type="entry name" value="NrS-1_pol-like_helicase"/>
</dbReference>
<proteinExistence type="predicted"/>
<evidence type="ECO:0000259" key="5">
    <source>
        <dbReference type="PROSITE" id="PS51206"/>
    </source>
</evidence>
<evidence type="ECO:0000256" key="4">
    <source>
        <dbReference type="SAM" id="MobiDB-lite"/>
    </source>
</evidence>
<keyword evidence="1" id="KW-0547">Nucleotide-binding</keyword>
<evidence type="ECO:0000313" key="7">
    <source>
        <dbReference type="Proteomes" id="UP000644548"/>
    </source>
</evidence>
<dbReference type="NCBIfam" id="TIGR01613">
    <property type="entry name" value="primase_Cterm"/>
    <property type="match status" value="1"/>
</dbReference>
<dbReference type="InterPro" id="IPR027417">
    <property type="entry name" value="P-loop_NTPase"/>
</dbReference>
<dbReference type="Proteomes" id="UP000644548">
    <property type="component" value="Unassembled WGS sequence"/>
</dbReference>
<sequence length="925" mass="99377">MTPTPIEWYRLLHEGLTLGNGQVEFRLKRPSGGGMKSVWMPWPTFPEHPQAFTPEHIPQDQEVYFGMARRRDTSSGARDNCLMTPLHWVDLDLADAPSYTGGLTKDTLLETDPAELREYKATLFADLLTACDRLKLPPRAVVDSGHGLHVYWLRHTSPDDGTETEEVNRALAGALADLGADAKVHDLPRILRLPGGVNLKNPARPLPVDVWLSEADAWAEREALNALTRVKAAPPLSPVKPAPVPAQVGSGAPAERYVNRAVDEECAAVASAGEGGRNDALNRAAFNLGTLVGAGVLDEQHAAQVLTAAGEAAGLEVGEIRDTVRSGLGSGKAKPRDLSGVGQRDARGMAGIDVGTLPAADVIPEAEHWTGEDKADYSDRQVLELLGLDGWPVTAPDTDTAHGYRLVKLAGGDLGYTGKLGGWLAYTGRQWVQGAGRKGDGAGDLLAQQLTQKLSGTMKPEVARLFALRGVLAPVESRKRDSAAMERAAWRHVKAAKSVEGNGRQKAILEAARPLLMIDHTRFEPRPFVLGFQNGVWDAGQWREHRREDYMLTLAPVEYHPDADQSDWLDVLNRMTGGDADLALGLQDVTGYALSGASTHRVLPWAYGPRGTGKSTYTELLGTLLGDMAASLDTKLFTADGARERLGAAVWGKRAVFCAEAGNARLDAELLKTLSGGDRLPVRFLFSEGFTATPRHMLLMVANDAPKVEAYDDALKDRVLALPFVHPLHGAGLPDLLGGRRIEAARQDPASALCRGFTAWAVEGLARFHRTGRLHRSRASASATAQFWADVDPLQEFWADVGREAFALNGMKAGELRALYLAWAEQVGVRPYAMKKWGQACAAVGLENVKRAGGLRFWTLKNPDLFPVDGAAQGAEAGGSGASGATAPISNSFHEKTPIENSPLEELENSSVAPLAPLAPASGEL</sequence>
<dbReference type="SUPFAM" id="SSF52540">
    <property type="entry name" value="P-loop containing nucleoside triphosphate hydrolases"/>
    <property type="match status" value="1"/>
</dbReference>
<dbReference type="Pfam" id="PF08706">
    <property type="entry name" value="D5_N"/>
    <property type="match status" value="1"/>
</dbReference>